<dbReference type="InterPro" id="IPR046364">
    <property type="entry name" value="Exo70_C"/>
</dbReference>
<evidence type="ECO:0000256" key="1">
    <source>
        <dbReference type="ARBA" id="ARBA00006756"/>
    </source>
</evidence>
<dbReference type="PANTHER" id="PTHR12542">
    <property type="entry name" value="EXOCYST COMPLEX PROTEIN EXO70"/>
    <property type="match status" value="1"/>
</dbReference>
<keyword evidence="3" id="KW-0268">Exocytosis</keyword>
<dbReference type="GO" id="GO:0000145">
    <property type="term" value="C:exocyst"/>
    <property type="evidence" value="ECO:0000318"/>
    <property type="project" value="GO_Central"/>
</dbReference>
<gene>
    <name evidence="5" type="ORF">SORBI_3010G272400</name>
</gene>
<keyword evidence="3" id="KW-0653">Protein transport</keyword>
<keyword evidence="6" id="KW-1185">Reference proteome</keyword>
<dbReference type="Gene3D" id="1.20.1280.170">
    <property type="entry name" value="Exocyst complex component Exo70"/>
    <property type="match status" value="1"/>
</dbReference>
<dbReference type="STRING" id="4558.A0A1W0VV44"/>
<accession>A0A1W0VV44</accession>
<comment type="similarity">
    <text evidence="1 3">Belongs to the EXO70 family.</text>
</comment>
<reference evidence="6" key="2">
    <citation type="journal article" date="2018" name="Plant J.">
        <title>The Sorghum bicolor reference genome: improved assembly, gene annotations, a transcriptome atlas, and signatures of genome organization.</title>
        <authorList>
            <person name="McCormick R.F."/>
            <person name="Truong S.K."/>
            <person name="Sreedasyam A."/>
            <person name="Jenkins J."/>
            <person name="Shu S."/>
            <person name="Sims D."/>
            <person name="Kennedy M."/>
            <person name="Amirebrahimi M."/>
            <person name="Weers B.D."/>
            <person name="McKinley B."/>
            <person name="Mattison A."/>
            <person name="Morishige D.T."/>
            <person name="Grimwood J."/>
            <person name="Schmutz J."/>
            <person name="Mullet J.E."/>
        </authorList>
    </citation>
    <scope>NUCLEOTIDE SEQUENCE [LARGE SCALE GENOMIC DNA]</scope>
    <source>
        <strain evidence="6">cv. BTx623</strain>
    </source>
</reference>
<evidence type="ECO:0000313" key="6">
    <source>
        <dbReference type="Proteomes" id="UP000000768"/>
    </source>
</evidence>
<evidence type="ECO:0000259" key="4">
    <source>
        <dbReference type="Pfam" id="PF03081"/>
    </source>
</evidence>
<organism evidence="5 6">
    <name type="scientific">Sorghum bicolor</name>
    <name type="common">Sorghum</name>
    <name type="synonym">Sorghum vulgare</name>
    <dbReference type="NCBI Taxonomy" id="4558"/>
    <lineage>
        <taxon>Eukaryota</taxon>
        <taxon>Viridiplantae</taxon>
        <taxon>Streptophyta</taxon>
        <taxon>Embryophyta</taxon>
        <taxon>Tracheophyta</taxon>
        <taxon>Spermatophyta</taxon>
        <taxon>Magnoliopsida</taxon>
        <taxon>Liliopsida</taxon>
        <taxon>Poales</taxon>
        <taxon>Poaceae</taxon>
        <taxon>PACMAD clade</taxon>
        <taxon>Panicoideae</taxon>
        <taxon>Andropogonodae</taxon>
        <taxon>Andropogoneae</taxon>
        <taxon>Sorghinae</taxon>
        <taxon>Sorghum</taxon>
    </lineage>
</organism>
<sequence>MRFLSLGIHIHGDWEQVEEQETAEEEEEERFTSLVQEFFSAPAPSSNCSIKVNDMSSVVEGWLNELGIGWVLSSDDDYAASAGEELFRALDEIAQTLVLCLVRPLFPDHGEPVAEKSLPDQYHLALFIQETMLKMLVFVDFIVAVDPNNAAAITCEMMRAPYLKVSILLLVCNALFEASTKISLASHPPPYLQVQRIRDEMASLLSAKQDKTTEAIQGTLEDTWARIMGLIQDADPSPRLNGSSDIHEITRYVSFHIMYLWHNYWSLCPVVFQFQAESPSLGKHKKKLAKRSQCFLDRGLRYLFLINNLIYISGLHSSYVKAVLTRKIKDLVQTYLWETWEPVLSQPRCFWKNYSPLRKFRSAFQKNYNIQKQCKVPDPDVRQTLRKAITEKITSVLDDNCVSTPKFTHEKLEEMLQELFEG</sequence>
<name>A0A1W0VV44_SORBI</name>
<dbReference type="InterPro" id="IPR016159">
    <property type="entry name" value="Cullin_repeat-like_dom_sf"/>
</dbReference>
<evidence type="ECO:0000313" key="5">
    <source>
        <dbReference type="EMBL" id="OQU77153.1"/>
    </source>
</evidence>
<protein>
    <recommendedName>
        <fullName evidence="3">Exocyst subunit Exo70 family protein</fullName>
    </recommendedName>
</protein>
<dbReference type="GO" id="GO:0006887">
    <property type="term" value="P:exocytosis"/>
    <property type="evidence" value="ECO:0000318"/>
    <property type="project" value="GO_Central"/>
</dbReference>
<dbReference type="GO" id="GO:0005546">
    <property type="term" value="F:phosphatidylinositol-4,5-bisphosphate binding"/>
    <property type="evidence" value="ECO:0007669"/>
    <property type="project" value="InterPro"/>
</dbReference>
<dbReference type="SUPFAM" id="SSF74788">
    <property type="entry name" value="Cullin repeat-like"/>
    <property type="match status" value="1"/>
</dbReference>
<dbReference type="Pfam" id="PF03081">
    <property type="entry name" value="Exo70_C"/>
    <property type="match status" value="1"/>
</dbReference>
<keyword evidence="2 3" id="KW-0813">Transport</keyword>
<evidence type="ECO:0000256" key="2">
    <source>
        <dbReference type="ARBA" id="ARBA00022448"/>
    </source>
</evidence>
<dbReference type="EMBL" id="CM000769">
    <property type="protein sequence ID" value="OQU77153.1"/>
    <property type="molecule type" value="Genomic_DNA"/>
</dbReference>
<evidence type="ECO:0000256" key="3">
    <source>
        <dbReference type="RuleBase" id="RU365026"/>
    </source>
</evidence>
<reference evidence="5 6" key="1">
    <citation type="journal article" date="2009" name="Nature">
        <title>The Sorghum bicolor genome and the diversification of grasses.</title>
        <authorList>
            <person name="Paterson A.H."/>
            <person name="Bowers J.E."/>
            <person name="Bruggmann R."/>
            <person name="Dubchak I."/>
            <person name="Grimwood J."/>
            <person name="Gundlach H."/>
            <person name="Haberer G."/>
            <person name="Hellsten U."/>
            <person name="Mitros T."/>
            <person name="Poliakov A."/>
            <person name="Schmutz J."/>
            <person name="Spannagl M."/>
            <person name="Tang H."/>
            <person name="Wang X."/>
            <person name="Wicker T."/>
            <person name="Bharti A.K."/>
            <person name="Chapman J."/>
            <person name="Feltus F.A."/>
            <person name="Gowik U."/>
            <person name="Grigoriev I.V."/>
            <person name="Lyons E."/>
            <person name="Maher C.A."/>
            <person name="Martis M."/>
            <person name="Narechania A."/>
            <person name="Otillar R.P."/>
            <person name="Penning B.W."/>
            <person name="Salamov A.A."/>
            <person name="Wang Y."/>
            <person name="Zhang L."/>
            <person name="Carpita N.C."/>
            <person name="Freeling M."/>
            <person name="Gingle A.R."/>
            <person name="Hash C.T."/>
            <person name="Keller B."/>
            <person name="Klein P."/>
            <person name="Kresovich S."/>
            <person name="McCann M.C."/>
            <person name="Ming R."/>
            <person name="Peterson D.G."/>
            <person name="Mehboob-ur-Rahman"/>
            <person name="Ware D."/>
            <person name="Westhoff P."/>
            <person name="Mayer K.F."/>
            <person name="Messing J."/>
            <person name="Rokhsar D.S."/>
        </authorList>
    </citation>
    <scope>NUCLEOTIDE SEQUENCE [LARGE SCALE GENOMIC DNA]</scope>
    <source>
        <strain evidence="6">cv. BTx623</strain>
    </source>
</reference>
<dbReference type="PANTHER" id="PTHR12542:SF170">
    <property type="entry name" value="EXOCYST SUBUNIT EXO70 FAMILY PROTEIN"/>
    <property type="match status" value="1"/>
</dbReference>
<proteinExistence type="inferred from homology"/>
<dbReference type="Proteomes" id="UP000000768">
    <property type="component" value="Chromosome 10"/>
</dbReference>
<dbReference type="InterPro" id="IPR004140">
    <property type="entry name" value="Exo70"/>
</dbReference>
<dbReference type="GO" id="GO:0015031">
    <property type="term" value="P:protein transport"/>
    <property type="evidence" value="ECO:0007669"/>
    <property type="project" value="UniProtKB-KW"/>
</dbReference>
<feature type="domain" description="Exocyst complex subunit Exo70 C-terminal" evidence="4">
    <location>
        <begin position="286"/>
        <end position="394"/>
    </location>
</feature>
<dbReference type="Gramene" id="OQU77153">
    <property type="protein sequence ID" value="OQU77153"/>
    <property type="gene ID" value="SORBI_3010G272400"/>
</dbReference>
<comment type="function">
    <text evidence="3">Component of the exocyst complex.</text>
</comment>
<dbReference type="AlphaFoldDB" id="A0A1W0VV44"/>
<dbReference type="InParanoid" id="A0A1W0VV44"/>
<dbReference type="OMA" id="WCSLENW"/>